<dbReference type="SUPFAM" id="SSF100934">
    <property type="entry name" value="Heat shock protein 70kD (HSP70), C-terminal subdomain"/>
    <property type="match status" value="1"/>
</dbReference>
<dbReference type="InterPro" id="IPR029048">
    <property type="entry name" value="HSP70_C_sf"/>
</dbReference>
<evidence type="ECO:0000256" key="4">
    <source>
        <dbReference type="ARBA" id="ARBA00022840"/>
    </source>
</evidence>
<dbReference type="Gene3D" id="3.90.640.10">
    <property type="entry name" value="Actin, Chain A, domain 4"/>
    <property type="match status" value="1"/>
</dbReference>
<dbReference type="Pfam" id="PF00012">
    <property type="entry name" value="HSP70"/>
    <property type="match status" value="1"/>
</dbReference>
<dbReference type="HAMAP" id="MF_00332">
    <property type="entry name" value="DnaK"/>
    <property type="match status" value="1"/>
</dbReference>
<dbReference type="EMBL" id="BAABCM010000002">
    <property type="protein sequence ID" value="GAA3802408.1"/>
    <property type="molecule type" value="Genomic_DNA"/>
</dbReference>
<accession>A0ABP7HX00</accession>
<proteinExistence type="evidence at transcript level"/>
<keyword evidence="6 7" id="KW-0143">Chaperone</keyword>
<evidence type="ECO:0000256" key="3">
    <source>
        <dbReference type="ARBA" id="ARBA00022741"/>
    </source>
</evidence>
<feature type="compositionally biased region" description="Acidic residues" evidence="10">
    <location>
        <begin position="605"/>
        <end position="618"/>
    </location>
</feature>
<keyword evidence="3 7" id="KW-0547">Nucleotide-binding</keyword>
<evidence type="ECO:0000256" key="2">
    <source>
        <dbReference type="ARBA" id="ARBA00022553"/>
    </source>
</evidence>
<feature type="coiled-coil region" evidence="9">
    <location>
        <begin position="483"/>
        <end position="510"/>
    </location>
</feature>
<dbReference type="Gene3D" id="2.60.34.10">
    <property type="entry name" value="Substrate Binding Domain Of DNAk, Chain A, domain 1"/>
    <property type="match status" value="1"/>
</dbReference>
<sequence length="618" mass="66279">MARAVGIDLGTTNSVVAVLEGGEPTVIANSEGSRTTPSIVAFAKNGEVLTGQPAKNQAVTNVDRTIRSVKRHIGTDWKTEIDGKAYTAQEISARVLMKLKRDAEAYLGEEITDAVITVPAYFEDAQRQATKEAGQIAGLNVLRIVNEPTAAALAYGLDKGEKEQTILVFDLGGGTFDVSLLEIGEGVVEVRATSGDNHLGGDDWDQRIVDWLVDKFKASHGIDLTKDRMALQRIREAAEKAKIELSSSSSANINLPYITVDADKNPLFLDETLSRAEFQRITSDLLDRTKAPFNNVIRDAGISVGQIDHVVLVGGSTRMPAVAELVKELTGGREPNKGVNPDEVVAVGAALQAGVLKGEVKDVLLLDVTPLSLGIETKGGVFTKLIERNTTIPTKRSEIFSTADDNQPSVQIQVFQGEREIAAHNKKLGMFELTGIPPAPRGVPQIEVTFDIDANGIVHVTAKDLGTNKEQSMTITGGSALPKEDIERMVKDAEAHAEEDRKRREEAETRNQAETLVYQTEKFVKDNEDKLPEDLKGKVKTAIDEANEALKGTDTAKIKEAIEKLNTASQELGTALYANAQQAGGANPGADSGAAGASGDKGADDVVDAEIVDEDEKK</sequence>
<dbReference type="Proteomes" id="UP001501624">
    <property type="component" value="Unassembled WGS sequence"/>
</dbReference>
<dbReference type="InterPro" id="IPR029047">
    <property type="entry name" value="HSP70_peptide-bd_sf"/>
</dbReference>
<dbReference type="PRINTS" id="PR00301">
    <property type="entry name" value="HEATSHOCK70"/>
</dbReference>
<dbReference type="RefSeq" id="WP_020418366.1">
    <property type="nucleotide sequence ID" value="NZ_BAABCM010000002.1"/>
</dbReference>
<reference evidence="12" key="1">
    <citation type="journal article" date="2019" name="Int. J. Syst. Evol. Microbiol.">
        <title>The Global Catalogue of Microorganisms (GCM) 10K type strain sequencing project: providing services to taxonomists for standard genome sequencing and annotation.</title>
        <authorList>
            <consortium name="The Broad Institute Genomics Platform"/>
            <consortium name="The Broad Institute Genome Sequencing Center for Infectious Disease"/>
            <person name="Wu L."/>
            <person name="Ma J."/>
        </authorList>
    </citation>
    <scope>NUCLEOTIDE SEQUENCE [LARGE SCALE GENOMIC DNA]</scope>
    <source>
        <strain evidence="12">JCM 17017</strain>
    </source>
</reference>
<dbReference type="CDD" id="cd10234">
    <property type="entry name" value="ASKHA_NBD_HSP70_DnaK-like"/>
    <property type="match status" value="1"/>
</dbReference>
<comment type="caution">
    <text evidence="11">The sequence shown here is derived from an EMBL/GenBank/DDBJ whole genome shotgun (WGS) entry which is preliminary data.</text>
</comment>
<dbReference type="InterPro" id="IPR013126">
    <property type="entry name" value="Hsp_70_fam"/>
</dbReference>
<dbReference type="InterPro" id="IPR018181">
    <property type="entry name" value="Heat_shock_70_CS"/>
</dbReference>
<feature type="modified residue" description="Phosphothreonine; by autocatalysis" evidence="7">
    <location>
        <position position="175"/>
    </location>
</feature>
<evidence type="ECO:0000313" key="12">
    <source>
        <dbReference type="Proteomes" id="UP001501624"/>
    </source>
</evidence>
<evidence type="ECO:0000256" key="6">
    <source>
        <dbReference type="ARBA" id="ARBA00023186"/>
    </source>
</evidence>
<evidence type="ECO:0000256" key="10">
    <source>
        <dbReference type="SAM" id="MobiDB-lite"/>
    </source>
</evidence>
<dbReference type="PANTHER" id="PTHR19375">
    <property type="entry name" value="HEAT SHOCK PROTEIN 70KDA"/>
    <property type="match status" value="1"/>
</dbReference>
<dbReference type="NCBIfam" id="TIGR02350">
    <property type="entry name" value="prok_dnaK"/>
    <property type="match status" value="1"/>
</dbReference>
<dbReference type="PROSITE" id="PS00329">
    <property type="entry name" value="HSP70_2"/>
    <property type="match status" value="1"/>
</dbReference>
<evidence type="ECO:0000256" key="8">
    <source>
        <dbReference type="RuleBase" id="RU003322"/>
    </source>
</evidence>
<keyword evidence="2 7" id="KW-0597">Phosphoprotein</keyword>
<dbReference type="SUPFAM" id="SSF100920">
    <property type="entry name" value="Heat shock protein 70kD (HSP70), peptide-binding domain"/>
    <property type="match status" value="1"/>
</dbReference>
<dbReference type="NCBIfam" id="NF001413">
    <property type="entry name" value="PRK00290.1"/>
    <property type="match status" value="1"/>
</dbReference>
<comment type="similarity">
    <text evidence="1 7 8">Belongs to the heat shock protein 70 family.</text>
</comment>
<feature type="compositionally biased region" description="Low complexity" evidence="10">
    <location>
        <begin position="582"/>
        <end position="600"/>
    </location>
</feature>
<dbReference type="PROSITE" id="PS00297">
    <property type="entry name" value="HSP70_1"/>
    <property type="match status" value="1"/>
</dbReference>
<dbReference type="Gene3D" id="3.30.420.40">
    <property type="match status" value="2"/>
</dbReference>
<evidence type="ECO:0000256" key="9">
    <source>
        <dbReference type="SAM" id="Coils"/>
    </source>
</evidence>
<protein>
    <recommendedName>
        <fullName evidence="7">Chaperone protein DnaK</fullName>
    </recommendedName>
    <alternativeName>
        <fullName evidence="7">HSP70</fullName>
    </alternativeName>
    <alternativeName>
        <fullName evidence="7">Heat shock 70 kDa protein</fullName>
    </alternativeName>
    <alternativeName>
        <fullName evidence="7">Heat shock protein 70</fullName>
    </alternativeName>
</protein>
<comment type="function">
    <text evidence="7">Acts as a chaperone.</text>
</comment>
<keyword evidence="9" id="KW-0175">Coiled coil</keyword>
<name>A0ABP7HX00_9PSEU</name>
<dbReference type="Gene3D" id="1.20.1270.10">
    <property type="match status" value="1"/>
</dbReference>
<dbReference type="PROSITE" id="PS01036">
    <property type="entry name" value="HSP70_3"/>
    <property type="match status" value="1"/>
</dbReference>
<evidence type="ECO:0000256" key="5">
    <source>
        <dbReference type="ARBA" id="ARBA00023016"/>
    </source>
</evidence>
<feature type="region of interest" description="Disordered" evidence="10">
    <location>
        <begin position="582"/>
        <end position="618"/>
    </location>
</feature>
<dbReference type="SUPFAM" id="SSF53067">
    <property type="entry name" value="Actin-like ATPase domain"/>
    <property type="match status" value="2"/>
</dbReference>
<organism evidence="11 12">
    <name type="scientific">Amycolatopsis tucumanensis</name>
    <dbReference type="NCBI Taxonomy" id="401106"/>
    <lineage>
        <taxon>Bacteria</taxon>
        <taxon>Bacillati</taxon>
        <taxon>Actinomycetota</taxon>
        <taxon>Actinomycetes</taxon>
        <taxon>Pseudonocardiales</taxon>
        <taxon>Pseudonocardiaceae</taxon>
        <taxon>Amycolatopsis</taxon>
    </lineage>
</organism>
<keyword evidence="4 7" id="KW-0067">ATP-binding</keyword>
<dbReference type="InterPro" id="IPR043129">
    <property type="entry name" value="ATPase_NBD"/>
</dbReference>
<comment type="induction">
    <text evidence="7">By stress conditions e.g. heat shock.</text>
</comment>
<dbReference type="InterPro" id="IPR012725">
    <property type="entry name" value="Chaperone_DnaK"/>
</dbReference>
<evidence type="ECO:0000256" key="1">
    <source>
        <dbReference type="ARBA" id="ARBA00007381"/>
    </source>
</evidence>
<evidence type="ECO:0000256" key="7">
    <source>
        <dbReference type="HAMAP-Rule" id="MF_00332"/>
    </source>
</evidence>
<keyword evidence="12" id="KW-1185">Reference proteome</keyword>
<evidence type="ECO:0000313" key="11">
    <source>
        <dbReference type="EMBL" id="GAA3802408.1"/>
    </source>
</evidence>
<gene>
    <name evidence="11" type="primary">dnaK_1</name>
    <name evidence="7" type="synonym">dnaK</name>
    <name evidence="11" type="ORF">GCM10022380_19930</name>
</gene>
<keyword evidence="5 7" id="KW-0346">Stress response</keyword>